<dbReference type="Pfam" id="PF17482">
    <property type="entry name" value="Phage_sheath_1C"/>
    <property type="match status" value="1"/>
</dbReference>
<proteinExistence type="inferred from homology"/>
<evidence type="ECO:0000313" key="7">
    <source>
        <dbReference type="Proteomes" id="UP000779508"/>
    </source>
</evidence>
<reference evidence="6 7" key="1">
    <citation type="submission" date="2021-06" db="EMBL/GenBank/DDBJ databases">
        <authorList>
            <person name="Sun Q."/>
            <person name="Li D."/>
        </authorList>
    </citation>
    <scope>NUCLEOTIDE SEQUENCE [LARGE SCALE GENOMIC DNA]</scope>
    <source>
        <strain evidence="6 7">MSJ-5</strain>
    </source>
</reference>
<name>A0ABS6G2N8_9FIRM</name>
<evidence type="ECO:0000259" key="2">
    <source>
        <dbReference type="Pfam" id="PF04984"/>
    </source>
</evidence>
<evidence type="ECO:0000259" key="4">
    <source>
        <dbReference type="Pfam" id="PF17482"/>
    </source>
</evidence>
<dbReference type="InterPro" id="IPR035089">
    <property type="entry name" value="Phage_sheath_subtilisin"/>
</dbReference>
<dbReference type="InterPro" id="IPR054564">
    <property type="entry name" value="Gp18_domIII_N"/>
</dbReference>
<keyword evidence="7" id="KW-1185">Reference proteome</keyword>
<dbReference type="Proteomes" id="UP000779508">
    <property type="component" value="Unassembled WGS sequence"/>
</dbReference>
<feature type="domain" description="Tail sheath protein C-terminal" evidence="4">
    <location>
        <begin position="339"/>
        <end position="438"/>
    </location>
</feature>
<dbReference type="RefSeq" id="WP_216416872.1">
    <property type="nucleotide sequence ID" value="NZ_JAHLQK010000003.1"/>
</dbReference>
<gene>
    <name evidence="6" type="ORF">KQI88_09980</name>
</gene>
<dbReference type="InterPro" id="IPR035326">
    <property type="entry name" value="Beta_sandwich_Seath"/>
</dbReference>
<dbReference type="InterPro" id="IPR020287">
    <property type="entry name" value="Tail_sheath_C"/>
</dbReference>
<evidence type="ECO:0000313" key="6">
    <source>
        <dbReference type="EMBL" id="MBU5676747.1"/>
    </source>
</evidence>
<dbReference type="EMBL" id="JAHLQK010000003">
    <property type="protein sequence ID" value="MBU5676747.1"/>
    <property type="molecule type" value="Genomic_DNA"/>
</dbReference>
<accession>A0ABS6G2N8</accession>
<evidence type="ECO:0000259" key="5">
    <source>
        <dbReference type="Pfam" id="PF22671"/>
    </source>
</evidence>
<feature type="domain" description="Tail sheath protein subtilisin-like" evidence="2">
    <location>
        <begin position="187"/>
        <end position="332"/>
    </location>
</feature>
<dbReference type="Pfam" id="PF17481">
    <property type="entry name" value="Phage_sheath_domII"/>
    <property type="match status" value="1"/>
</dbReference>
<comment type="caution">
    <text evidence="6">The sequence shown here is derived from an EMBL/GenBank/DDBJ whole genome shotgun (WGS) entry which is preliminary data.</text>
</comment>
<dbReference type="Pfam" id="PF22671">
    <property type="entry name" value="Gp18_domIII_N"/>
    <property type="match status" value="1"/>
</dbReference>
<organism evidence="6 7">
    <name type="scientific">Alkaliphilus flagellatus</name>
    <dbReference type="NCBI Taxonomy" id="2841507"/>
    <lineage>
        <taxon>Bacteria</taxon>
        <taxon>Bacillati</taxon>
        <taxon>Bacillota</taxon>
        <taxon>Clostridia</taxon>
        <taxon>Peptostreptococcales</taxon>
        <taxon>Natronincolaceae</taxon>
        <taxon>Alkaliphilus</taxon>
    </lineage>
</organism>
<feature type="domain" description="Phage tail sheath protein-like beta-sandwich" evidence="3">
    <location>
        <begin position="98"/>
        <end position="186"/>
    </location>
</feature>
<protein>
    <submittedName>
        <fullName evidence="6">Phage tail sheath family protein</fullName>
    </submittedName>
</protein>
<feature type="domain" description="Tail sheath protein Gp18-like" evidence="5">
    <location>
        <begin position="36"/>
        <end position="95"/>
    </location>
</feature>
<evidence type="ECO:0000256" key="1">
    <source>
        <dbReference type="ARBA" id="ARBA00008005"/>
    </source>
</evidence>
<dbReference type="Pfam" id="PF04984">
    <property type="entry name" value="Phage_sheath_1"/>
    <property type="match status" value="1"/>
</dbReference>
<evidence type="ECO:0000259" key="3">
    <source>
        <dbReference type="Pfam" id="PF17481"/>
    </source>
</evidence>
<sequence length="440" mass="48179">MALGGGTFLTQNKILPGSYINFISATRVSANLSDIGYVAIPLELNWGAEDEVITVEAANLQKDSLNIFGYSYISTEMKSLREIFKGAKTAYVYRINSGGTKASKVAEPLTITAKYSGTRGNDIKVAVQVNIDDEAKFDVITYLEGKKVDEQTVATIEELKANNFVVFSGTGIATSSAGISLTGGTNGTVDGNAYVSFLDKAEAFSFNTLGYAGTDDLVKDLFIQFTKRMRDEHGVKFQTVVYRKNAADYEGIISVENKALGEGVKEGDLIYWVAGQVAGCPVNKSIANKSYDGEHIIDVNYKQSELETGLKTGRFMFHKVGDKVNVLDDINTFTSFTVDKSEDFNSNQVIRTLDQDAIDTALIFNTRYLGKVQNNDAGRIAFWNDIVELGKEMQKISAIENFKADDITVDAGNDKKSVVVTKYIKPITAMTKLYVTTIVE</sequence>
<comment type="similarity">
    <text evidence="1">Belongs to the myoviridae tail sheath protein family.</text>
</comment>